<gene>
    <name evidence="2" type="ORF">Q8A70_05855</name>
</gene>
<dbReference type="Pfam" id="PF13466">
    <property type="entry name" value="STAS_2"/>
    <property type="match status" value="1"/>
</dbReference>
<comment type="caution">
    <text evidence="2">The sequence shown here is derived from an EMBL/GenBank/DDBJ whole genome shotgun (WGS) entry which is preliminary data.</text>
</comment>
<dbReference type="RefSeq" id="WP_379954582.1">
    <property type="nucleotide sequence ID" value="NZ_JAUYVI010000002.1"/>
</dbReference>
<dbReference type="InterPro" id="IPR002645">
    <property type="entry name" value="STAS_dom"/>
</dbReference>
<evidence type="ECO:0000313" key="3">
    <source>
        <dbReference type="Proteomes" id="UP001230156"/>
    </source>
</evidence>
<proteinExistence type="predicted"/>
<accession>A0ABU0YKA8</accession>
<dbReference type="SUPFAM" id="SSF52091">
    <property type="entry name" value="SpoIIaa-like"/>
    <property type="match status" value="1"/>
</dbReference>
<dbReference type="InterPro" id="IPR058548">
    <property type="entry name" value="MlaB-like_STAS"/>
</dbReference>
<dbReference type="EMBL" id="JAUYVI010000002">
    <property type="protein sequence ID" value="MDQ7247178.1"/>
    <property type="molecule type" value="Genomic_DNA"/>
</dbReference>
<evidence type="ECO:0000313" key="2">
    <source>
        <dbReference type="EMBL" id="MDQ7247178.1"/>
    </source>
</evidence>
<dbReference type="InterPro" id="IPR036513">
    <property type="entry name" value="STAS_dom_sf"/>
</dbReference>
<keyword evidence="3" id="KW-1185">Reference proteome</keyword>
<name>A0ABU0YKA8_9PROT</name>
<protein>
    <submittedName>
        <fullName evidence="2">STAS domain-containing protein</fullName>
    </submittedName>
</protein>
<dbReference type="PROSITE" id="PS50801">
    <property type="entry name" value="STAS"/>
    <property type="match status" value="1"/>
</dbReference>
<dbReference type="Gene3D" id="3.30.750.24">
    <property type="entry name" value="STAS domain"/>
    <property type="match status" value="1"/>
</dbReference>
<evidence type="ECO:0000259" key="1">
    <source>
        <dbReference type="PROSITE" id="PS50801"/>
    </source>
</evidence>
<dbReference type="Proteomes" id="UP001230156">
    <property type="component" value="Unassembled WGS sequence"/>
</dbReference>
<sequence length="98" mass="10497">MSEPRSAADRIELSGAITIREIEAVRRDLLAKLEAKKPLEVDLSGVTEADISLIQLMLAAEKSGAPIRLAQSYPEAVQQVLARSGIDAAGATIWSPEK</sequence>
<organism evidence="2 3">
    <name type="scientific">Dongia sedimenti</name>
    <dbReference type="NCBI Taxonomy" id="3064282"/>
    <lineage>
        <taxon>Bacteria</taxon>
        <taxon>Pseudomonadati</taxon>
        <taxon>Pseudomonadota</taxon>
        <taxon>Alphaproteobacteria</taxon>
        <taxon>Rhodospirillales</taxon>
        <taxon>Dongiaceae</taxon>
        <taxon>Dongia</taxon>
    </lineage>
</organism>
<feature type="domain" description="STAS" evidence="1">
    <location>
        <begin position="11"/>
        <end position="98"/>
    </location>
</feature>
<reference evidence="3" key="1">
    <citation type="submission" date="2023-08" db="EMBL/GenBank/DDBJ databases">
        <title>Rhodospirillaceae gen. nov., a novel taxon isolated from the Yangtze River Yuezi River estuary sludge.</title>
        <authorList>
            <person name="Ruan L."/>
        </authorList>
    </citation>
    <scope>NUCLEOTIDE SEQUENCE [LARGE SCALE GENOMIC DNA]</scope>
    <source>
        <strain evidence="3">R-7</strain>
    </source>
</reference>